<keyword evidence="7 9" id="KW-0234">DNA repair</keyword>
<keyword evidence="5 9" id="KW-0227">DNA damage</keyword>
<evidence type="ECO:0000256" key="1">
    <source>
        <dbReference type="ARBA" id="ARBA00003618"/>
    </source>
</evidence>
<dbReference type="GO" id="GO:0006281">
    <property type="term" value="P:DNA repair"/>
    <property type="evidence" value="ECO:0007669"/>
    <property type="project" value="UniProtKB-KW"/>
</dbReference>
<dbReference type="GO" id="GO:0009432">
    <property type="term" value="P:SOS response"/>
    <property type="evidence" value="ECO:0007669"/>
    <property type="project" value="TreeGrafter"/>
</dbReference>
<reference evidence="12 13" key="1">
    <citation type="submission" date="2020-10" db="EMBL/GenBank/DDBJ databases">
        <title>Connecting structure to function with the recovery of over 1000 high-quality activated sludge metagenome-assembled genomes encoding full-length rRNA genes using long-read sequencing.</title>
        <authorList>
            <person name="Singleton C.M."/>
            <person name="Petriglieri F."/>
            <person name="Kristensen J.M."/>
            <person name="Kirkegaard R.H."/>
            <person name="Michaelsen T.Y."/>
            <person name="Andersen M.H."/>
            <person name="Karst S.M."/>
            <person name="Dueholm M.S."/>
            <person name="Nielsen P.H."/>
            <person name="Albertsen M."/>
        </authorList>
    </citation>
    <scope>NUCLEOTIDE SEQUENCE [LARGE SCALE GENOMIC DNA]</scope>
    <source>
        <strain evidence="12">Ribe_18-Q3-R11-54_MAXAC.273</strain>
    </source>
</reference>
<evidence type="ECO:0000256" key="7">
    <source>
        <dbReference type="ARBA" id="ARBA00023204"/>
    </source>
</evidence>
<keyword evidence="6" id="KW-0067">ATP-binding</keyword>
<evidence type="ECO:0000256" key="10">
    <source>
        <dbReference type="SAM" id="Coils"/>
    </source>
</evidence>
<dbReference type="Gene3D" id="3.40.50.300">
    <property type="entry name" value="P-loop containing nucleotide triphosphate hydrolases"/>
    <property type="match status" value="2"/>
</dbReference>
<feature type="coiled-coil region" evidence="10">
    <location>
        <begin position="296"/>
        <end position="362"/>
    </location>
</feature>
<dbReference type="GO" id="GO:0005524">
    <property type="term" value="F:ATP binding"/>
    <property type="evidence" value="ECO:0007669"/>
    <property type="project" value="UniProtKB-KW"/>
</dbReference>
<organism evidence="12 13">
    <name type="scientific">Candidatus Opimibacter skivensis</name>
    <dbReference type="NCBI Taxonomy" id="2982028"/>
    <lineage>
        <taxon>Bacteria</taxon>
        <taxon>Pseudomonadati</taxon>
        <taxon>Bacteroidota</taxon>
        <taxon>Saprospiria</taxon>
        <taxon>Saprospirales</taxon>
        <taxon>Saprospiraceae</taxon>
        <taxon>Candidatus Opimibacter</taxon>
    </lineage>
</organism>
<evidence type="ECO:0000313" key="12">
    <source>
        <dbReference type="EMBL" id="MBK9984317.1"/>
    </source>
</evidence>
<dbReference type="Pfam" id="PF02463">
    <property type="entry name" value="SMC_N"/>
    <property type="match status" value="1"/>
</dbReference>
<comment type="function">
    <text evidence="1 9">May be involved in recombinational repair of damaged DNA.</text>
</comment>
<dbReference type="EMBL" id="JADKGY010000029">
    <property type="protein sequence ID" value="MBK9984317.1"/>
    <property type="molecule type" value="Genomic_DNA"/>
</dbReference>
<dbReference type="InterPro" id="IPR003395">
    <property type="entry name" value="RecF/RecN/SMC_N"/>
</dbReference>
<keyword evidence="4" id="KW-0547">Nucleotide-binding</keyword>
<dbReference type="PANTHER" id="PTHR11059:SF0">
    <property type="entry name" value="DNA REPAIR PROTEIN RECN"/>
    <property type="match status" value="1"/>
</dbReference>
<proteinExistence type="inferred from homology"/>
<comment type="similarity">
    <text evidence="2 9">Belongs to the RecN family.</text>
</comment>
<dbReference type="PANTHER" id="PTHR11059">
    <property type="entry name" value="DNA REPAIR PROTEIN RECN"/>
    <property type="match status" value="1"/>
</dbReference>
<evidence type="ECO:0000256" key="2">
    <source>
        <dbReference type="ARBA" id="ARBA00009441"/>
    </source>
</evidence>
<feature type="domain" description="RecF/RecN/SMC N-terminal" evidence="11">
    <location>
        <begin position="2"/>
        <end position="505"/>
    </location>
</feature>
<evidence type="ECO:0000259" key="11">
    <source>
        <dbReference type="Pfam" id="PF02463"/>
    </source>
</evidence>
<name>A0A9D7SWC7_9BACT</name>
<dbReference type="InterPro" id="IPR004604">
    <property type="entry name" value="DNA_recomb/repair_RecN"/>
</dbReference>
<evidence type="ECO:0000256" key="3">
    <source>
        <dbReference type="ARBA" id="ARBA00021315"/>
    </source>
</evidence>
<evidence type="ECO:0000256" key="6">
    <source>
        <dbReference type="ARBA" id="ARBA00022840"/>
    </source>
</evidence>
<gene>
    <name evidence="12" type="primary">recN</name>
    <name evidence="12" type="ORF">IPP15_18450</name>
</gene>
<evidence type="ECO:0000256" key="5">
    <source>
        <dbReference type="ARBA" id="ARBA00022763"/>
    </source>
</evidence>
<dbReference type="NCBIfam" id="TIGR00634">
    <property type="entry name" value="recN"/>
    <property type="match status" value="1"/>
</dbReference>
<evidence type="ECO:0000256" key="9">
    <source>
        <dbReference type="PIRNR" id="PIRNR003128"/>
    </source>
</evidence>
<dbReference type="Proteomes" id="UP000808337">
    <property type="component" value="Unassembled WGS sequence"/>
</dbReference>
<dbReference type="GO" id="GO:0006310">
    <property type="term" value="P:DNA recombination"/>
    <property type="evidence" value="ECO:0007669"/>
    <property type="project" value="InterPro"/>
</dbReference>
<dbReference type="AlphaFoldDB" id="A0A9D7SWC7"/>
<sequence length="554" mass="61662">MLTRLIIRNYAIIPELDLQLLPGLSAITGETGAGKSILLGALGLALGRRADFRILPDEESKCIVEAHFELQDNSLKELFLRESLDFDHQMICRREISSGGKSRSFVNDTPVSLKVLQELTGHLIELHQQHDNLALQTKEYQVNVLDTLSGALTLSKNYRLTYSHLVQLKNDLSKTKEIELSSARRKDFLKFQIEELENAKLTPGEIDKLEQEQNVLKHAESIDHTLELIQKILNDGPHALNNQLTTLIKQIESVRHVSHPLALIGDRIQALRLEVQDITLEAGRMDGIVQNDPFHLGRIESRLNQLYTLIKKYQNKDENGLINQYASLKKELNELSSVGDLIEKLEKNIAQTTIAIQKEAEQLSQKRKKGAEKIIPQMVSLIHELGMPNGQFSIELNPLQSPGPDGMDDIQFLFSANKGMSLQPIQSVASGGELSRLSLALKSLYAAQAKLPTIIFDEIDTGISGEVAWRMGQLIRSLSKGHQVLMITHSPQIAVHAKVQYHVSKIGTGARDKSSVMLLTPADRLVEIAKMLSGDQPSKEALANAKSLMNAVKN</sequence>
<accession>A0A9D7SWC7</accession>
<keyword evidence="10" id="KW-0175">Coiled coil</keyword>
<protein>
    <recommendedName>
        <fullName evidence="3 9">DNA repair protein RecN</fullName>
    </recommendedName>
    <alternativeName>
        <fullName evidence="8 9">Recombination protein N</fullName>
    </alternativeName>
</protein>
<evidence type="ECO:0000256" key="4">
    <source>
        <dbReference type="ARBA" id="ARBA00022741"/>
    </source>
</evidence>
<dbReference type="CDD" id="cd03241">
    <property type="entry name" value="ABC_RecN"/>
    <property type="match status" value="1"/>
</dbReference>
<dbReference type="InterPro" id="IPR027417">
    <property type="entry name" value="P-loop_NTPase"/>
</dbReference>
<dbReference type="PIRSF" id="PIRSF003128">
    <property type="entry name" value="RecN"/>
    <property type="match status" value="1"/>
</dbReference>
<comment type="caution">
    <text evidence="12">The sequence shown here is derived from an EMBL/GenBank/DDBJ whole genome shotgun (WGS) entry which is preliminary data.</text>
</comment>
<dbReference type="SUPFAM" id="SSF52540">
    <property type="entry name" value="P-loop containing nucleoside triphosphate hydrolases"/>
    <property type="match status" value="1"/>
</dbReference>
<dbReference type="GO" id="GO:0043590">
    <property type="term" value="C:bacterial nucleoid"/>
    <property type="evidence" value="ECO:0007669"/>
    <property type="project" value="TreeGrafter"/>
</dbReference>
<evidence type="ECO:0000313" key="13">
    <source>
        <dbReference type="Proteomes" id="UP000808337"/>
    </source>
</evidence>
<evidence type="ECO:0000256" key="8">
    <source>
        <dbReference type="ARBA" id="ARBA00033408"/>
    </source>
</evidence>